<keyword evidence="8" id="KW-1185">Reference proteome</keyword>
<evidence type="ECO:0000313" key="8">
    <source>
        <dbReference type="Proteomes" id="UP001208567"/>
    </source>
</evidence>
<dbReference type="InterPro" id="IPR017853">
    <property type="entry name" value="GH"/>
</dbReference>
<dbReference type="Pfam" id="PF01301">
    <property type="entry name" value="Glyco_hydro_35"/>
    <property type="match status" value="1"/>
</dbReference>
<dbReference type="Gene3D" id="2.60.120.260">
    <property type="entry name" value="Galactose-binding domain-like"/>
    <property type="match status" value="2"/>
</dbReference>
<reference evidence="7 8" key="1">
    <citation type="journal article" date="2024" name="Int. J. Syst. Evol. Microbiol.">
        <title>Clostridium omnivorum sp. nov., isolated from anoxic soil under the treatment of reductive soil disinfestation.</title>
        <authorList>
            <person name="Ueki A."/>
            <person name="Tonouchi A."/>
            <person name="Kaku N."/>
            <person name="Honma S."/>
            <person name="Ueki K."/>
        </authorList>
    </citation>
    <scope>NUCLEOTIDE SEQUENCE [LARGE SCALE GENOMIC DNA]</scope>
    <source>
        <strain evidence="7 8">E14</strain>
    </source>
</reference>
<dbReference type="InterPro" id="IPR048912">
    <property type="entry name" value="BetaGal1-like_ABD1"/>
</dbReference>
<keyword evidence="3" id="KW-0326">Glycosidase</keyword>
<comment type="similarity">
    <text evidence="1">Belongs to the glycosyl hydrolase 35 family.</text>
</comment>
<dbReference type="Proteomes" id="UP001208567">
    <property type="component" value="Unassembled WGS sequence"/>
</dbReference>
<dbReference type="PRINTS" id="PR00742">
    <property type="entry name" value="GLHYDRLASE35"/>
</dbReference>
<evidence type="ECO:0000256" key="1">
    <source>
        <dbReference type="ARBA" id="ARBA00009809"/>
    </source>
</evidence>
<feature type="domain" description="Beta-galactosidase galactose-binding" evidence="6">
    <location>
        <begin position="499"/>
        <end position="557"/>
    </location>
</feature>
<evidence type="ECO:0000259" key="6">
    <source>
        <dbReference type="Pfam" id="PF21467"/>
    </source>
</evidence>
<dbReference type="PROSITE" id="PS01182">
    <property type="entry name" value="GLYCOSYL_HYDROL_F35"/>
    <property type="match status" value="1"/>
</dbReference>
<dbReference type="SUPFAM" id="SSF51445">
    <property type="entry name" value="(Trans)glycosidases"/>
    <property type="match status" value="1"/>
</dbReference>
<gene>
    <name evidence="7" type="ORF">bsdE14_23000</name>
</gene>
<organism evidence="7 8">
    <name type="scientific">Clostridium omnivorum</name>
    <dbReference type="NCBI Taxonomy" id="1604902"/>
    <lineage>
        <taxon>Bacteria</taxon>
        <taxon>Bacillati</taxon>
        <taxon>Bacillota</taxon>
        <taxon>Clostridia</taxon>
        <taxon>Eubacteriales</taxon>
        <taxon>Clostridiaceae</taxon>
        <taxon>Clostridium</taxon>
    </lineage>
</organism>
<name>A0ABQ5N6W2_9CLOT</name>
<dbReference type="InterPro" id="IPR001944">
    <property type="entry name" value="Glycoside_Hdrlase_35"/>
</dbReference>
<dbReference type="Pfam" id="PF21317">
    <property type="entry name" value="BetaGal_ABD_1"/>
    <property type="match status" value="1"/>
</dbReference>
<dbReference type="InterPro" id="IPR031330">
    <property type="entry name" value="Gly_Hdrlase_35_cat"/>
</dbReference>
<dbReference type="InterPro" id="IPR048913">
    <property type="entry name" value="BetaGal_gal-bd"/>
</dbReference>
<dbReference type="PIRSF" id="PIRSF006336">
    <property type="entry name" value="B-gal"/>
    <property type="match status" value="1"/>
</dbReference>
<accession>A0ABQ5N6W2</accession>
<evidence type="ECO:0000313" key="7">
    <source>
        <dbReference type="EMBL" id="GLC30890.1"/>
    </source>
</evidence>
<protein>
    <submittedName>
        <fullName evidence="7">Glycosyl hydrolase</fullName>
    </submittedName>
</protein>
<dbReference type="InterPro" id="IPR008979">
    <property type="entry name" value="Galactose-bd-like_sf"/>
</dbReference>
<feature type="domain" description="Glycoside hydrolase 35 catalytic" evidence="4">
    <location>
        <begin position="10"/>
        <end position="325"/>
    </location>
</feature>
<dbReference type="PANTHER" id="PTHR23421">
    <property type="entry name" value="BETA-GALACTOSIDASE RELATED"/>
    <property type="match status" value="1"/>
</dbReference>
<dbReference type="InterPro" id="IPR026283">
    <property type="entry name" value="B-gal_1-like"/>
</dbReference>
<comment type="caution">
    <text evidence="7">The sequence shown here is derived from an EMBL/GenBank/DDBJ whole genome shotgun (WGS) entry which is preliminary data.</text>
</comment>
<proteinExistence type="inferred from homology"/>
<dbReference type="GO" id="GO:0016787">
    <property type="term" value="F:hydrolase activity"/>
    <property type="evidence" value="ECO:0007669"/>
    <property type="project" value="UniProtKB-KW"/>
</dbReference>
<feature type="domain" description="Beta-galactosidase 1-like first all-beta" evidence="5">
    <location>
        <begin position="370"/>
        <end position="481"/>
    </location>
</feature>
<evidence type="ECO:0000259" key="4">
    <source>
        <dbReference type="Pfam" id="PF01301"/>
    </source>
</evidence>
<dbReference type="SUPFAM" id="SSF49785">
    <property type="entry name" value="Galactose-binding domain-like"/>
    <property type="match status" value="1"/>
</dbReference>
<dbReference type="EMBL" id="BRXR01000001">
    <property type="protein sequence ID" value="GLC30890.1"/>
    <property type="molecule type" value="Genomic_DNA"/>
</dbReference>
<dbReference type="Pfam" id="PF21467">
    <property type="entry name" value="BetaGal_gal-bd"/>
    <property type="match status" value="1"/>
</dbReference>
<evidence type="ECO:0000259" key="5">
    <source>
        <dbReference type="Pfam" id="PF21317"/>
    </source>
</evidence>
<sequence>MGRFEVLNNSFVYDGKPVRILSGGMHYFRIMPEYWKDRLLKLKALGLNTVETYVPWNLHEPKKGQFYFEGLADISKYIELAGELGLNVIVRPGPFMCGEWEFGGLPAWLLNEEGIKLRCYNKPYLDRVDAFFDVLIDKLKPLLCTNGGPIIAMQVENEYGSYGNDKEYLEYLKLGMLKRGIDVLLFTSDGPTDLMLQGGTLDGVLKTLNFGSKPEEALKKLREYQSTGPAMCMEFWNGWFDHWGDSEHHTRDAKDAAEVLDEMLELGYSVNLYMFHGGTNFGFYNGANYQEVYEPTITSYDYDSVLTEDGEITPKYNAFKKVIAKYKKLEQVELLPQVGKKSYGKVVLTQQQGLFESLDKLSKPIKSACPLTMEKLNQNFGFTLYRTTVKGVISSCELDIRGVHDRALIFINGKFIDILYRQEGNKKLTVGFEQDENQLDILVENMGRVNYGQHIFDPKGITESVKIDYQYQHNWTMYPLELNNIENIVYEGKVNKDLPAFYRGEFEIHELKDTFLSLEGWNKGVVYINGFNLGRYWKVGPQKTLYVPYPILKYGKNEIVVFELHGTEKPVVEFVDKSNLG</sequence>
<evidence type="ECO:0000256" key="3">
    <source>
        <dbReference type="ARBA" id="ARBA00023295"/>
    </source>
</evidence>
<keyword evidence="2 7" id="KW-0378">Hydrolase</keyword>
<evidence type="ECO:0000256" key="2">
    <source>
        <dbReference type="ARBA" id="ARBA00022801"/>
    </source>
</evidence>
<dbReference type="InterPro" id="IPR019801">
    <property type="entry name" value="Glyco_hydro_35_CS"/>
</dbReference>
<dbReference type="RefSeq" id="WP_264850168.1">
    <property type="nucleotide sequence ID" value="NZ_BRXR01000001.1"/>
</dbReference>
<dbReference type="Gene3D" id="3.20.20.80">
    <property type="entry name" value="Glycosidases"/>
    <property type="match status" value="1"/>
</dbReference>